<sequence>MGKMFWQYPISGDTAAHARRGVGPATDYETPTGTIVHAPFTGRVEPYSNADGGLSLRVVGSRFTLYVQHLSRNNLYRYGTRRLWRTKVAVSGNTGKTTGPHVHAYIIDRKTGRRYSFLEWQEMRRHRLPLNARRFRAAK</sequence>
<dbReference type="RefSeq" id="WP_283717028.1">
    <property type="nucleotide sequence ID" value="NZ_JASJND010000007.1"/>
</dbReference>
<keyword evidence="2" id="KW-0378">Hydrolase</keyword>
<dbReference type="Gene3D" id="2.70.70.10">
    <property type="entry name" value="Glucose Permease (Domain IIA)"/>
    <property type="match status" value="1"/>
</dbReference>
<proteinExistence type="predicted"/>
<reference evidence="2 3" key="1">
    <citation type="submission" date="2023-05" db="EMBL/GenBank/DDBJ databases">
        <title>Microbacterium dauci sp.nov., Isolated from Carrot Rhizosphere Soil.</title>
        <authorList>
            <person name="Xiao Z."/>
            <person name="Zheng J."/>
        </authorList>
    </citation>
    <scope>NUCLEOTIDE SEQUENCE [LARGE SCALE GENOMIC DNA]</scope>
    <source>
        <strain evidence="2 3">LX3-4</strain>
    </source>
</reference>
<dbReference type="SUPFAM" id="SSF51261">
    <property type="entry name" value="Duplicated hybrid motif"/>
    <property type="match status" value="1"/>
</dbReference>
<comment type="caution">
    <text evidence="2">The sequence shown here is derived from an EMBL/GenBank/DDBJ whole genome shotgun (WGS) entry which is preliminary data.</text>
</comment>
<dbReference type="Pfam" id="PF01551">
    <property type="entry name" value="Peptidase_M23"/>
    <property type="match status" value="1"/>
</dbReference>
<evidence type="ECO:0000313" key="2">
    <source>
        <dbReference type="EMBL" id="MDJ1115351.1"/>
    </source>
</evidence>
<organism evidence="2 3">
    <name type="scientific">Microbacterium dauci</name>
    <dbReference type="NCBI Taxonomy" id="3048008"/>
    <lineage>
        <taxon>Bacteria</taxon>
        <taxon>Bacillati</taxon>
        <taxon>Actinomycetota</taxon>
        <taxon>Actinomycetes</taxon>
        <taxon>Micrococcales</taxon>
        <taxon>Microbacteriaceae</taxon>
        <taxon>Microbacterium</taxon>
    </lineage>
</organism>
<name>A0ABT6ZH96_9MICO</name>
<dbReference type="CDD" id="cd12797">
    <property type="entry name" value="M23_peptidase"/>
    <property type="match status" value="1"/>
</dbReference>
<dbReference type="InterPro" id="IPR016047">
    <property type="entry name" value="M23ase_b-sheet_dom"/>
</dbReference>
<keyword evidence="3" id="KW-1185">Reference proteome</keyword>
<feature type="domain" description="M23ase beta-sheet core" evidence="1">
    <location>
        <begin position="25"/>
        <end position="107"/>
    </location>
</feature>
<gene>
    <name evidence="2" type="ORF">QNI14_12920</name>
</gene>
<dbReference type="EMBL" id="JASJND010000007">
    <property type="protein sequence ID" value="MDJ1115351.1"/>
    <property type="molecule type" value="Genomic_DNA"/>
</dbReference>
<protein>
    <submittedName>
        <fullName evidence="2">M23 family metallopeptidase</fullName>
        <ecNumber evidence="2">3.4.-.-</ecNumber>
    </submittedName>
</protein>
<accession>A0ABT6ZH96</accession>
<dbReference type="Proteomes" id="UP001321481">
    <property type="component" value="Unassembled WGS sequence"/>
</dbReference>
<dbReference type="EC" id="3.4.-.-" evidence="2"/>
<evidence type="ECO:0000313" key="3">
    <source>
        <dbReference type="Proteomes" id="UP001321481"/>
    </source>
</evidence>
<evidence type="ECO:0000259" key="1">
    <source>
        <dbReference type="Pfam" id="PF01551"/>
    </source>
</evidence>
<dbReference type="GO" id="GO:0016787">
    <property type="term" value="F:hydrolase activity"/>
    <property type="evidence" value="ECO:0007669"/>
    <property type="project" value="UniProtKB-KW"/>
</dbReference>
<dbReference type="InterPro" id="IPR011055">
    <property type="entry name" value="Dup_hybrid_motif"/>
</dbReference>